<dbReference type="Gene3D" id="3.30.720.110">
    <property type="match status" value="1"/>
</dbReference>
<dbReference type="InterPro" id="IPR037523">
    <property type="entry name" value="VOC_core"/>
</dbReference>
<dbReference type="InterPro" id="IPR004360">
    <property type="entry name" value="Glyas_Fos-R_dOase_dom"/>
</dbReference>
<feature type="domain" description="VOC" evidence="1">
    <location>
        <begin position="4"/>
        <end position="121"/>
    </location>
</feature>
<dbReference type="eggNOG" id="COG0346">
    <property type="taxonomic scope" value="Bacteria"/>
</dbReference>
<dbReference type="InterPro" id="IPR029068">
    <property type="entry name" value="Glyas_Bleomycin-R_OHBP_Dase"/>
</dbReference>
<organism evidence="2 3">
    <name type="scientific">Allokutzneria albata</name>
    <name type="common">Kibdelosporangium albatum</name>
    <dbReference type="NCBI Taxonomy" id="211114"/>
    <lineage>
        <taxon>Bacteria</taxon>
        <taxon>Bacillati</taxon>
        <taxon>Actinomycetota</taxon>
        <taxon>Actinomycetes</taxon>
        <taxon>Pseudonocardiales</taxon>
        <taxon>Pseudonocardiaceae</taxon>
        <taxon>Allokutzneria</taxon>
    </lineage>
</organism>
<dbReference type="STRING" id="211114.SAMN04489726_1768"/>
<dbReference type="OrthoDB" id="9798201at2"/>
<sequence length="139" mass="15259">MTLTSMYTVIMTGKVAETRDFYVTNFGFEVTFEADWYVSLRLGGHELAVLDPTHPTVPAGYGAPVAGLLLNFEVDDVDAEYERLVTGAGLPLALPLRSEEFGQRHFIVADPNGVLIDVITPIPPTGEFIEQYAEDALPR</sequence>
<evidence type="ECO:0000313" key="2">
    <source>
        <dbReference type="EMBL" id="SDM46765.1"/>
    </source>
</evidence>
<proteinExistence type="predicted"/>
<accession>A0A1G9THZ8</accession>
<dbReference type="Gene3D" id="3.30.720.120">
    <property type="match status" value="1"/>
</dbReference>
<evidence type="ECO:0000313" key="3">
    <source>
        <dbReference type="Proteomes" id="UP000183376"/>
    </source>
</evidence>
<name>A0A1G9THZ8_ALLAB</name>
<reference evidence="2 3" key="1">
    <citation type="submission" date="2016-10" db="EMBL/GenBank/DDBJ databases">
        <authorList>
            <person name="de Groot N.N."/>
        </authorList>
    </citation>
    <scope>NUCLEOTIDE SEQUENCE [LARGE SCALE GENOMIC DNA]</scope>
    <source>
        <strain evidence="2 3">DSM 44149</strain>
    </source>
</reference>
<protein>
    <submittedName>
        <fullName evidence="2">Uncharacterized conserved protein PhnB, glyoxalase superfamily</fullName>
    </submittedName>
</protein>
<keyword evidence="3" id="KW-1185">Reference proteome</keyword>
<evidence type="ECO:0000259" key="1">
    <source>
        <dbReference type="PROSITE" id="PS51819"/>
    </source>
</evidence>
<dbReference type="AlphaFoldDB" id="A0A1G9THZ8"/>
<dbReference type="Proteomes" id="UP000183376">
    <property type="component" value="Chromosome I"/>
</dbReference>
<dbReference type="PROSITE" id="PS51819">
    <property type="entry name" value="VOC"/>
    <property type="match status" value="1"/>
</dbReference>
<gene>
    <name evidence="2" type="ORF">SAMN04489726_1768</name>
</gene>
<dbReference type="Pfam" id="PF00903">
    <property type="entry name" value="Glyoxalase"/>
    <property type="match status" value="1"/>
</dbReference>
<dbReference type="SUPFAM" id="SSF54593">
    <property type="entry name" value="Glyoxalase/Bleomycin resistance protein/Dihydroxybiphenyl dioxygenase"/>
    <property type="match status" value="1"/>
</dbReference>
<dbReference type="EMBL" id="LT629701">
    <property type="protein sequence ID" value="SDM46765.1"/>
    <property type="molecule type" value="Genomic_DNA"/>
</dbReference>